<sequence>MHVLKMWLYAFLLVNLYQQVVETTGTREVDILEQKVKTIVSLLDQSKLLPLDFEKYNEFLLKAPRNYSTILMLTALSHRHNCHHCQLAADEFAILSRSYSLSKTNKNELFFAVADYDGDSEIFTSLNQNTVPVFIHFPPTTSPKKEDVYDITQNGLSAEVLARWVFLRTGIHFDVERPPSYSGLFLLAILASVGGIIFYLRFENIGQFFNRSTISYTCMILIFYMISGQVWNSIRRPPAFHSSAEEGLVLFYPNNNSQFVSETLIIMTTYALVSLSFVILTDVNQTPDSNKRRAMAVLGVAMFVVFTSLCLSLFRKKNQSYPYSFLLK</sequence>
<dbReference type="OMA" id="IFQQMNL"/>
<dbReference type="GO" id="GO:0008250">
    <property type="term" value="C:oligosaccharyltransferase complex"/>
    <property type="evidence" value="ECO:0007669"/>
    <property type="project" value="TreeGrafter"/>
</dbReference>
<dbReference type="SUPFAM" id="SSF52833">
    <property type="entry name" value="Thioredoxin-like"/>
    <property type="match status" value="1"/>
</dbReference>
<feature type="chain" id="PRO_5004885013" evidence="10">
    <location>
        <begin position="24"/>
        <end position="328"/>
    </location>
</feature>
<keyword evidence="7 9" id="KW-1133">Transmembrane helix</keyword>
<dbReference type="Gene3D" id="3.40.30.10">
    <property type="entry name" value="Glutaredoxin"/>
    <property type="match status" value="1"/>
</dbReference>
<keyword evidence="4 9" id="KW-0812">Transmembrane</keyword>
<keyword evidence="5 10" id="KW-0732">Signal</keyword>
<dbReference type="KEGG" id="egl:EGR_04990"/>
<name>W6UPD7_ECHGR</name>
<evidence type="ECO:0000313" key="11">
    <source>
        <dbReference type="EMBL" id="EUB60137.1"/>
    </source>
</evidence>
<evidence type="ECO:0000256" key="3">
    <source>
        <dbReference type="ARBA" id="ARBA00009561"/>
    </source>
</evidence>
<dbReference type="Pfam" id="PF04756">
    <property type="entry name" value="OST3_OST6"/>
    <property type="match status" value="1"/>
</dbReference>
<evidence type="ECO:0000256" key="5">
    <source>
        <dbReference type="ARBA" id="ARBA00022729"/>
    </source>
</evidence>
<feature type="transmembrane region" description="Helical" evidence="9">
    <location>
        <begin position="264"/>
        <end position="283"/>
    </location>
</feature>
<feature type="transmembrane region" description="Helical" evidence="9">
    <location>
        <begin position="295"/>
        <end position="314"/>
    </location>
</feature>
<protein>
    <submittedName>
        <fullName evidence="11">Magnesium transporter protein</fullName>
    </submittedName>
</protein>
<evidence type="ECO:0000256" key="4">
    <source>
        <dbReference type="ARBA" id="ARBA00022692"/>
    </source>
</evidence>
<dbReference type="STRING" id="6210.W6UPD7"/>
<evidence type="ECO:0000256" key="9">
    <source>
        <dbReference type="SAM" id="Phobius"/>
    </source>
</evidence>
<dbReference type="OrthoDB" id="67566at2759"/>
<dbReference type="GeneID" id="36340705"/>
<comment type="function">
    <text evidence="1">Subunit of the oligosaccharyl transferase (OST) complex that catalyzes the initial transfer of a defined glycan (Glc(3)Man(9)GlcNAc(2) in eukaryotes) from the lipid carrier dolichol-pyrophosphate to an asparagine residue within an Asn-X-Ser/Thr consensus motif in nascent polypeptide chains, the first step in protein N-glycosylation. N-glycosylation occurs cotranslationally and the complex associates with the Sec61 complex at the channel-forming translocon complex that mediates protein translocation across the endoplasmic reticulum (ER). All subunits are required for a maximal enzyme activity.</text>
</comment>
<evidence type="ECO:0000256" key="7">
    <source>
        <dbReference type="ARBA" id="ARBA00022989"/>
    </source>
</evidence>
<keyword evidence="12" id="KW-1185">Reference proteome</keyword>
<feature type="transmembrane region" description="Helical" evidence="9">
    <location>
        <begin position="214"/>
        <end position="231"/>
    </location>
</feature>
<reference evidence="11 12" key="1">
    <citation type="journal article" date="2013" name="Nat. Genet.">
        <title>The genome of the hydatid tapeworm Echinococcus granulosus.</title>
        <authorList>
            <person name="Zheng H."/>
            <person name="Zhang W."/>
            <person name="Zhang L."/>
            <person name="Zhang Z."/>
            <person name="Li J."/>
            <person name="Lu G."/>
            <person name="Zhu Y."/>
            <person name="Wang Y."/>
            <person name="Huang Y."/>
            <person name="Liu J."/>
            <person name="Kang H."/>
            <person name="Chen J."/>
            <person name="Wang L."/>
            <person name="Chen A."/>
            <person name="Yu S."/>
            <person name="Gao Z."/>
            <person name="Jin L."/>
            <person name="Gu W."/>
            <person name="Wang Z."/>
            <person name="Zhao L."/>
            <person name="Shi B."/>
            <person name="Wen H."/>
            <person name="Lin R."/>
            <person name="Jones M.K."/>
            <person name="Brejova B."/>
            <person name="Vinar T."/>
            <person name="Zhao G."/>
            <person name="McManus D.P."/>
            <person name="Chen Z."/>
            <person name="Zhou Y."/>
            <person name="Wang S."/>
        </authorList>
    </citation>
    <scope>NUCLEOTIDE SEQUENCE [LARGE SCALE GENOMIC DNA]</scope>
</reference>
<proteinExistence type="inferred from homology"/>
<comment type="subcellular location">
    <subcellularLocation>
        <location evidence="2">Endoplasmic reticulum membrane</location>
        <topology evidence="2">Multi-pass membrane protein</topology>
    </subcellularLocation>
</comment>
<dbReference type="InterPro" id="IPR036249">
    <property type="entry name" value="Thioredoxin-like_sf"/>
</dbReference>
<evidence type="ECO:0000256" key="6">
    <source>
        <dbReference type="ARBA" id="ARBA00022824"/>
    </source>
</evidence>
<organism evidence="11 12">
    <name type="scientific">Echinococcus granulosus</name>
    <name type="common">Hydatid tapeworm</name>
    <dbReference type="NCBI Taxonomy" id="6210"/>
    <lineage>
        <taxon>Eukaryota</taxon>
        <taxon>Metazoa</taxon>
        <taxon>Spiralia</taxon>
        <taxon>Lophotrochozoa</taxon>
        <taxon>Platyhelminthes</taxon>
        <taxon>Cestoda</taxon>
        <taxon>Eucestoda</taxon>
        <taxon>Cyclophyllidea</taxon>
        <taxon>Taeniidae</taxon>
        <taxon>Echinococcus</taxon>
        <taxon>Echinococcus granulosus group</taxon>
    </lineage>
</organism>
<dbReference type="GO" id="GO:0018279">
    <property type="term" value="P:protein N-linked glycosylation via asparagine"/>
    <property type="evidence" value="ECO:0007669"/>
    <property type="project" value="TreeGrafter"/>
</dbReference>
<keyword evidence="8 9" id="KW-0472">Membrane</keyword>
<dbReference type="PANTHER" id="PTHR12692">
    <property type="entry name" value="DOLICHYL-DIPHOSPHOOLIGOSACCHARIDE--PROTEIN GLYCOSYLTRANSFERASE-RELATED"/>
    <property type="match status" value="1"/>
</dbReference>
<evidence type="ECO:0000313" key="12">
    <source>
        <dbReference type="Proteomes" id="UP000019149"/>
    </source>
</evidence>
<evidence type="ECO:0000256" key="2">
    <source>
        <dbReference type="ARBA" id="ARBA00004477"/>
    </source>
</evidence>
<dbReference type="PANTHER" id="PTHR12692:SF0">
    <property type="entry name" value="GH11935P"/>
    <property type="match status" value="1"/>
</dbReference>
<dbReference type="EMBL" id="APAU02000034">
    <property type="protein sequence ID" value="EUB60137.1"/>
    <property type="molecule type" value="Genomic_DNA"/>
</dbReference>
<evidence type="ECO:0000256" key="8">
    <source>
        <dbReference type="ARBA" id="ARBA00023136"/>
    </source>
</evidence>
<dbReference type="CTD" id="36340705"/>
<dbReference type="InterPro" id="IPR021149">
    <property type="entry name" value="OligosaccharylTrfase_OST3/OST6"/>
</dbReference>
<evidence type="ECO:0000256" key="10">
    <source>
        <dbReference type="SAM" id="SignalP"/>
    </source>
</evidence>
<comment type="caution">
    <text evidence="11">The sequence shown here is derived from an EMBL/GenBank/DDBJ whole genome shotgun (WGS) entry which is preliminary data.</text>
</comment>
<dbReference type="Proteomes" id="UP000019149">
    <property type="component" value="Unassembled WGS sequence"/>
</dbReference>
<evidence type="ECO:0000256" key="1">
    <source>
        <dbReference type="ARBA" id="ARBA00002791"/>
    </source>
</evidence>
<accession>W6UPD7</accession>
<feature type="transmembrane region" description="Helical" evidence="9">
    <location>
        <begin position="181"/>
        <end position="202"/>
    </location>
</feature>
<gene>
    <name evidence="11" type="ORF">EGR_04990</name>
</gene>
<comment type="similarity">
    <text evidence="3">Belongs to the OST3/OST6 family.</text>
</comment>
<feature type="signal peptide" evidence="10">
    <location>
        <begin position="1"/>
        <end position="23"/>
    </location>
</feature>
<dbReference type="AlphaFoldDB" id="W6UPD7"/>
<keyword evidence="6" id="KW-0256">Endoplasmic reticulum</keyword>
<dbReference type="RefSeq" id="XP_024351333.1">
    <property type="nucleotide sequence ID" value="XM_024494239.1"/>
</dbReference>